<keyword evidence="2" id="KW-1185">Reference proteome</keyword>
<dbReference type="GO" id="GO:0005524">
    <property type="term" value="F:ATP binding"/>
    <property type="evidence" value="ECO:0007669"/>
    <property type="project" value="UniProtKB-KW"/>
</dbReference>
<name>A0ABP8Y065_9MICO</name>
<dbReference type="RefSeq" id="WP_345501969.1">
    <property type="nucleotide sequence ID" value="NZ_BAABLO010000004.1"/>
</dbReference>
<organism evidence="1 2">
    <name type="scientific">Pedococcus ginsenosidimutans</name>
    <dbReference type="NCBI Taxonomy" id="490570"/>
    <lineage>
        <taxon>Bacteria</taxon>
        <taxon>Bacillati</taxon>
        <taxon>Actinomycetota</taxon>
        <taxon>Actinomycetes</taxon>
        <taxon>Micrococcales</taxon>
        <taxon>Intrasporangiaceae</taxon>
        <taxon>Pedococcus</taxon>
    </lineage>
</organism>
<dbReference type="Pfam" id="PF13589">
    <property type="entry name" value="HATPase_c_3"/>
    <property type="match status" value="1"/>
</dbReference>
<proteinExistence type="predicted"/>
<evidence type="ECO:0000313" key="2">
    <source>
        <dbReference type="Proteomes" id="UP001500556"/>
    </source>
</evidence>
<dbReference type="InterPro" id="IPR036890">
    <property type="entry name" value="HATPase_C_sf"/>
</dbReference>
<dbReference type="Proteomes" id="UP001500556">
    <property type="component" value="Unassembled WGS sequence"/>
</dbReference>
<sequence>MSSEEIIPPDAHLMESMRAVGYSLEAAVADLVDNAVTAEAQNIDLAFASEPSDFVALLDDGRGMTVDQAREAMRLAGRSSVEQRSSNDLGRFGLGLKTASISQARELVLASHQGDEIVAYRWDLDHIADSRTWSLQRLEGTEVDDLPMIQRLRAQPRGTLVLWRKLDQLRNQVGQGSAALDSAMAGVRDHLGLVFHRFLQGEHGGPLNLTINSRRVEPIDPFLTAHRMSRPGPAESFVVDGEKVTVHPYTIPRLAGLTRAERDQVHAAGQLRDSQGFYIYRAMRLVIWGTWFRIQPKQDLAKLARVRVDVPNTLDHLWALDIKKSAAQPPPAVRDRLRRIAEKIIVPSRKVHEFRGITEKQVGHEVLLWQVRVNGDEFAYEINRDHPSVVALGNALGPEGYAAAGDLLTLIEKTLPADDLFNRLTKDQVLNSTVADDALRKQAEVLWRQFRRASTDAESFVRGMRVTAPFNETDKAEQILREATQIND</sequence>
<protein>
    <submittedName>
        <fullName evidence="1">ATP-binding protein</fullName>
    </submittedName>
</protein>
<accession>A0ABP8Y065</accession>
<evidence type="ECO:0000313" key="1">
    <source>
        <dbReference type="EMBL" id="GAA4717332.1"/>
    </source>
</evidence>
<comment type="caution">
    <text evidence="1">The sequence shown here is derived from an EMBL/GenBank/DDBJ whole genome shotgun (WGS) entry which is preliminary data.</text>
</comment>
<dbReference type="SUPFAM" id="SSF55874">
    <property type="entry name" value="ATPase domain of HSP90 chaperone/DNA topoisomerase II/histidine kinase"/>
    <property type="match status" value="1"/>
</dbReference>
<keyword evidence="1" id="KW-0067">ATP-binding</keyword>
<dbReference type="Gene3D" id="3.30.565.10">
    <property type="entry name" value="Histidine kinase-like ATPase, C-terminal domain"/>
    <property type="match status" value="1"/>
</dbReference>
<keyword evidence="1" id="KW-0547">Nucleotide-binding</keyword>
<gene>
    <name evidence="1" type="ORF">GCM10025782_13040</name>
</gene>
<dbReference type="EMBL" id="BAABLO010000004">
    <property type="protein sequence ID" value="GAA4717332.1"/>
    <property type="molecule type" value="Genomic_DNA"/>
</dbReference>
<reference evidence="2" key="1">
    <citation type="journal article" date="2019" name="Int. J. Syst. Evol. Microbiol.">
        <title>The Global Catalogue of Microorganisms (GCM) 10K type strain sequencing project: providing services to taxonomists for standard genome sequencing and annotation.</title>
        <authorList>
            <consortium name="The Broad Institute Genomics Platform"/>
            <consortium name="The Broad Institute Genome Sequencing Center for Infectious Disease"/>
            <person name="Wu L."/>
            <person name="Ma J."/>
        </authorList>
    </citation>
    <scope>NUCLEOTIDE SEQUENCE [LARGE SCALE GENOMIC DNA]</scope>
    <source>
        <strain evidence="2">JCM 18961</strain>
    </source>
</reference>